<sequence length="201" mass="22418">MVLKEGVTAEEVPHLFKFYGGSVLVLVPGRAPPCPRCRRRGHIRRDYQTPRCTKCRAFAHVREDCIRTTYANVIGAASEDCDDKEDMDIEEAETTAPDDRWKKSVSRDQGSVCEGNMKTSSEMPNEQDAVSSPTETPPKSDQVSAMNGEADPVQDDRASQDGTFGLAKRAKTVLPPPSQPSTVVRLQRLERQWLRVTEAKR</sequence>
<comment type="caution">
    <text evidence="3">The sequence shown here is derived from an EMBL/GenBank/DDBJ whole genome shotgun (WGS) entry which is preliminary data.</text>
</comment>
<reference evidence="3" key="3">
    <citation type="submission" date="2024-02" db="EMBL/GenBank/DDBJ databases">
        <authorList>
            <person name="Mcdaniel E.A."/>
            <person name="Celebi F.M."/>
            <person name="Reiter T."/>
            <person name="Weiss E.C."/>
            <person name="Chou S."/>
        </authorList>
    </citation>
    <scope>NUCLEOTIDE SEQUENCE</scope>
    <source>
        <strain evidence="3">F_SG_1</strain>
        <tissue evidence="3">Salivary glands</tissue>
    </source>
</reference>
<evidence type="ECO:0000313" key="2">
    <source>
        <dbReference type="EMBL" id="KAK8766874.1"/>
    </source>
</evidence>
<organism evidence="3 4">
    <name type="scientific">Amblyomma americanum</name>
    <name type="common">Lone star tick</name>
    <dbReference type="NCBI Taxonomy" id="6943"/>
    <lineage>
        <taxon>Eukaryota</taxon>
        <taxon>Metazoa</taxon>
        <taxon>Ecdysozoa</taxon>
        <taxon>Arthropoda</taxon>
        <taxon>Chelicerata</taxon>
        <taxon>Arachnida</taxon>
        <taxon>Acari</taxon>
        <taxon>Parasitiformes</taxon>
        <taxon>Ixodida</taxon>
        <taxon>Ixodoidea</taxon>
        <taxon>Ixodidae</taxon>
        <taxon>Amblyomminae</taxon>
        <taxon>Amblyomma</taxon>
    </lineage>
</organism>
<dbReference type="InterPro" id="IPR036875">
    <property type="entry name" value="Znf_CCHC_sf"/>
</dbReference>
<protein>
    <submittedName>
        <fullName evidence="3">Uncharacterized protein</fullName>
    </submittedName>
</protein>
<accession>A0AAQ4DWN5</accession>
<dbReference type="AlphaFoldDB" id="A0AAQ4DWN5"/>
<dbReference type="EMBL" id="JARKHS020025910">
    <property type="protein sequence ID" value="KAK8766875.1"/>
    <property type="molecule type" value="Genomic_DNA"/>
</dbReference>
<evidence type="ECO:0000313" key="3">
    <source>
        <dbReference type="EMBL" id="KAK8766875.1"/>
    </source>
</evidence>
<evidence type="ECO:0000313" key="4">
    <source>
        <dbReference type="Proteomes" id="UP001321473"/>
    </source>
</evidence>
<dbReference type="GO" id="GO:0003676">
    <property type="term" value="F:nucleic acid binding"/>
    <property type="evidence" value="ECO:0007669"/>
    <property type="project" value="InterPro"/>
</dbReference>
<proteinExistence type="predicted"/>
<feature type="compositionally biased region" description="Polar residues" evidence="1">
    <location>
        <begin position="117"/>
        <end position="145"/>
    </location>
</feature>
<reference evidence="3" key="2">
    <citation type="submission" date="2023-03" db="EMBL/GenBank/DDBJ databases">
        <authorList>
            <person name="Thuy-Boun P."/>
        </authorList>
    </citation>
    <scope>NUCLEOTIDE SEQUENCE</scope>
    <source>
        <strain evidence="3">F_SG_1</strain>
        <tissue evidence="3">Salivary glands</tissue>
    </source>
</reference>
<dbReference type="Proteomes" id="UP001321473">
    <property type="component" value="Unassembled WGS sequence"/>
</dbReference>
<feature type="region of interest" description="Disordered" evidence="1">
    <location>
        <begin position="91"/>
        <end position="181"/>
    </location>
</feature>
<dbReference type="SUPFAM" id="SSF57756">
    <property type="entry name" value="Retrovirus zinc finger-like domains"/>
    <property type="match status" value="1"/>
</dbReference>
<gene>
    <name evidence="3" type="ORF">V5799_006344</name>
    <name evidence="2" type="ORF">V5799_006345</name>
</gene>
<evidence type="ECO:0000256" key="1">
    <source>
        <dbReference type="SAM" id="MobiDB-lite"/>
    </source>
</evidence>
<name>A0AAQ4DWN5_AMBAM</name>
<dbReference type="GO" id="GO:0008270">
    <property type="term" value="F:zinc ion binding"/>
    <property type="evidence" value="ECO:0007669"/>
    <property type="project" value="InterPro"/>
</dbReference>
<dbReference type="EMBL" id="JARKHS020025911">
    <property type="protein sequence ID" value="KAK8766874.1"/>
    <property type="molecule type" value="Genomic_DNA"/>
</dbReference>
<reference evidence="3 4" key="1">
    <citation type="journal article" date="2023" name="Arcadia Sci">
        <title>De novo assembly of a long-read Amblyomma americanum tick genome.</title>
        <authorList>
            <person name="Chou S."/>
            <person name="Poskanzer K.E."/>
            <person name="Rollins M."/>
            <person name="Thuy-Boun P.S."/>
        </authorList>
    </citation>
    <scope>NUCLEOTIDE SEQUENCE [LARGE SCALE GENOMIC DNA]</scope>
    <source>
        <strain evidence="3">F_SG_1</strain>
        <tissue evidence="3">Salivary glands</tissue>
    </source>
</reference>
<feature type="compositionally biased region" description="Basic and acidic residues" evidence="1">
    <location>
        <begin position="97"/>
        <end position="106"/>
    </location>
</feature>
<keyword evidence="4" id="KW-1185">Reference proteome</keyword>
<feature type="non-terminal residue" evidence="3">
    <location>
        <position position="201"/>
    </location>
</feature>